<dbReference type="AlphaFoldDB" id="A0A7J7MCM6"/>
<feature type="compositionally biased region" description="Low complexity" evidence="1">
    <location>
        <begin position="24"/>
        <end position="34"/>
    </location>
</feature>
<sequence>MTHNINVRHEVVFKQNSIPPRLGSASSSNSSSSSSDDDIMDTIEVKIIRKVIDRERVAMDEQLMRDNFSDKMVYKQNHFCQGLCKNRAG</sequence>
<dbReference type="EMBL" id="JACGCM010001619">
    <property type="protein sequence ID" value="KAF6152629.1"/>
    <property type="molecule type" value="Genomic_DNA"/>
</dbReference>
<organism evidence="2 3">
    <name type="scientific">Kingdonia uniflora</name>
    <dbReference type="NCBI Taxonomy" id="39325"/>
    <lineage>
        <taxon>Eukaryota</taxon>
        <taxon>Viridiplantae</taxon>
        <taxon>Streptophyta</taxon>
        <taxon>Embryophyta</taxon>
        <taxon>Tracheophyta</taxon>
        <taxon>Spermatophyta</taxon>
        <taxon>Magnoliopsida</taxon>
        <taxon>Ranunculales</taxon>
        <taxon>Circaeasteraceae</taxon>
        <taxon>Kingdonia</taxon>
    </lineage>
</organism>
<name>A0A7J7MCM6_9MAGN</name>
<evidence type="ECO:0000313" key="3">
    <source>
        <dbReference type="Proteomes" id="UP000541444"/>
    </source>
</evidence>
<comment type="caution">
    <text evidence="2">The sequence shown here is derived from an EMBL/GenBank/DDBJ whole genome shotgun (WGS) entry which is preliminary data.</text>
</comment>
<gene>
    <name evidence="2" type="ORF">GIB67_008066</name>
</gene>
<feature type="region of interest" description="Disordered" evidence="1">
    <location>
        <begin position="16"/>
        <end position="39"/>
    </location>
</feature>
<dbReference type="Proteomes" id="UP000541444">
    <property type="component" value="Unassembled WGS sequence"/>
</dbReference>
<reference evidence="2 3" key="1">
    <citation type="journal article" date="2020" name="IScience">
        <title>Genome Sequencing of the Endangered Kingdonia uniflora (Circaeasteraceae, Ranunculales) Reveals Potential Mechanisms of Evolutionary Specialization.</title>
        <authorList>
            <person name="Sun Y."/>
            <person name="Deng T."/>
            <person name="Zhang A."/>
            <person name="Moore M.J."/>
            <person name="Landis J.B."/>
            <person name="Lin N."/>
            <person name="Zhang H."/>
            <person name="Zhang X."/>
            <person name="Huang J."/>
            <person name="Zhang X."/>
            <person name="Sun H."/>
            <person name="Wang H."/>
        </authorList>
    </citation>
    <scope>NUCLEOTIDE SEQUENCE [LARGE SCALE GENOMIC DNA]</scope>
    <source>
        <strain evidence="2">TB1705</strain>
        <tissue evidence="2">Leaf</tissue>
    </source>
</reference>
<accession>A0A7J7MCM6</accession>
<evidence type="ECO:0000313" key="2">
    <source>
        <dbReference type="EMBL" id="KAF6152629.1"/>
    </source>
</evidence>
<evidence type="ECO:0000256" key="1">
    <source>
        <dbReference type="SAM" id="MobiDB-lite"/>
    </source>
</evidence>
<protein>
    <submittedName>
        <fullName evidence="2">Uncharacterized protein</fullName>
    </submittedName>
</protein>
<proteinExistence type="predicted"/>
<keyword evidence="3" id="KW-1185">Reference proteome</keyword>